<comment type="caution">
    <text evidence="1">The sequence shown here is derived from an EMBL/GenBank/DDBJ whole genome shotgun (WGS) entry which is preliminary data.</text>
</comment>
<keyword evidence="2" id="KW-1185">Reference proteome</keyword>
<gene>
    <name evidence="1" type="ORF">PIB30_007171</name>
</gene>
<accession>A0ABU6U633</accession>
<dbReference type="Proteomes" id="UP001341840">
    <property type="component" value="Unassembled WGS sequence"/>
</dbReference>
<evidence type="ECO:0000313" key="2">
    <source>
        <dbReference type="Proteomes" id="UP001341840"/>
    </source>
</evidence>
<evidence type="ECO:0000313" key="1">
    <source>
        <dbReference type="EMBL" id="MED6155663.1"/>
    </source>
</evidence>
<organism evidence="1 2">
    <name type="scientific">Stylosanthes scabra</name>
    <dbReference type="NCBI Taxonomy" id="79078"/>
    <lineage>
        <taxon>Eukaryota</taxon>
        <taxon>Viridiplantae</taxon>
        <taxon>Streptophyta</taxon>
        <taxon>Embryophyta</taxon>
        <taxon>Tracheophyta</taxon>
        <taxon>Spermatophyta</taxon>
        <taxon>Magnoliopsida</taxon>
        <taxon>eudicotyledons</taxon>
        <taxon>Gunneridae</taxon>
        <taxon>Pentapetalae</taxon>
        <taxon>rosids</taxon>
        <taxon>fabids</taxon>
        <taxon>Fabales</taxon>
        <taxon>Fabaceae</taxon>
        <taxon>Papilionoideae</taxon>
        <taxon>50 kb inversion clade</taxon>
        <taxon>dalbergioids sensu lato</taxon>
        <taxon>Dalbergieae</taxon>
        <taxon>Pterocarpus clade</taxon>
        <taxon>Stylosanthes</taxon>
    </lineage>
</organism>
<reference evidence="1 2" key="1">
    <citation type="journal article" date="2023" name="Plants (Basel)">
        <title>Bridging the Gap: Combining Genomics and Transcriptomics Approaches to Understand Stylosanthes scabra, an Orphan Legume from the Brazilian Caatinga.</title>
        <authorList>
            <person name="Ferreira-Neto J.R.C."/>
            <person name="da Silva M.D."/>
            <person name="Binneck E."/>
            <person name="de Melo N.F."/>
            <person name="da Silva R.H."/>
            <person name="de Melo A.L.T.M."/>
            <person name="Pandolfi V."/>
            <person name="Bustamante F.O."/>
            <person name="Brasileiro-Vidal A.C."/>
            <person name="Benko-Iseppon A.M."/>
        </authorList>
    </citation>
    <scope>NUCLEOTIDE SEQUENCE [LARGE SCALE GENOMIC DNA]</scope>
    <source>
        <tissue evidence="1">Leaves</tissue>
    </source>
</reference>
<name>A0ABU6U633_9FABA</name>
<protein>
    <submittedName>
        <fullName evidence="1">Uncharacterized protein</fullName>
    </submittedName>
</protein>
<proteinExistence type="predicted"/>
<dbReference type="EMBL" id="JASCZI010120844">
    <property type="protein sequence ID" value="MED6155663.1"/>
    <property type="molecule type" value="Genomic_DNA"/>
</dbReference>
<sequence length="258" mass="28299">MRYFSWPGASGKGPTRSIPYVPNGRSAEIGVIFSGDIGRQVISEIDIDGSLTVPWIRERFPDPSFMLASISGGASLWLDKSRLFGNSLLGNPCKLLGFGLPLPEMIPSKLSRMTPVPPEVVGDEPSTCNFHSVWLLEYASDGLVSSDDDGVTSEVLPESSCRDKERVCQFLNLCLSEFSLVQNSADERYRGSSFIGFERTGGFDSMDLNLRKASSHSGAHSKLIPFLISKKAGWARELKNCFALLRIDLNSSLGYHEP</sequence>